<evidence type="ECO:0000256" key="1">
    <source>
        <dbReference type="ARBA" id="ARBA00022679"/>
    </source>
</evidence>
<accession>A0ABT5AZD6</accession>
<proteinExistence type="predicted"/>
<dbReference type="SUPFAM" id="SSF52540">
    <property type="entry name" value="P-loop containing nucleoside triphosphate hydrolases"/>
    <property type="match status" value="1"/>
</dbReference>
<keyword evidence="1" id="KW-0808">Transferase</keyword>
<dbReference type="Pfam" id="PF13191">
    <property type="entry name" value="AAA_16"/>
    <property type="match status" value="1"/>
</dbReference>
<protein>
    <submittedName>
        <fullName evidence="7">Serine/threonine-protein kinase</fullName>
    </submittedName>
</protein>
<dbReference type="Pfam" id="PF00069">
    <property type="entry name" value="Pkinase"/>
    <property type="match status" value="1"/>
</dbReference>
<dbReference type="CDD" id="cd14014">
    <property type="entry name" value="STKc_PknB_like"/>
    <property type="match status" value="1"/>
</dbReference>
<dbReference type="GO" id="GO:0016301">
    <property type="term" value="F:kinase activity"/>
    <property type="evidence" value="ECO:0007669"/>
    <property type="project" value="UniProtKB-KW"/>
</dbReference>
<dbReference type="Proteomes" id="UP001217838">
    <property type="component" value="Unassembled WGS sequence"/>
</dbReference>
<evidence type="ECO:0000256" key="4">
    <source>
        <dbReference type="ARBA" id="ARBA00022840"/>
    </source>
</evidence>
<evidence type="ECO:0000256" key="3">
    <source>
        <dbReference type="ARBA" id="ARBA00022777"/>
    </source>
</evidence>
<feature type="compositionally biased region" description="Pro residues" evidence="5">
    <location>
        <begin position="43"/>
        <end position="63"/>
    </location>
</feature>
<keyword evidence="2" id="KW-0547">Nucleotide-binding</keyword>
<dbReference type="InterPro" id="IPR041664">
    <property type="entry name" value="AAA_16"/>
</dbReference>
<dbReference type="Gene3D" id="1.10.510.10">
    <property type="entry name" value="Transferase(Phosphotransferase) domain 1"/>
    <property type="match status" value="1"/>
</dbReference>
<dbReference type="InterPro" id="IPR011009">
    <property type="entry name" value="Kinase-like_dom_sf"/>
</dbReference>
<dbReference type="EMBL" id="JAQNDN010000001">
    <property type="protein sequence ID" value="MDC0667202.1"/>
    <property type="molecule type" value="Genomic_DNA"/>
</dbReference>
<organism evidence="7 8">
    <name type="scientific">Nannocystis radixulma</name>
    <dbReference type="NCBI Taxonomy" id="2995305"/>
    <lineage>
        <taxon>Bacteria</taxon>
        <taxon>Pseudomonadati</taxon>
        <taxon>Myxococcota</taxon>
        <taxon>Polyangia</taxon>
        <taxon>Nannocystales</taxon>
        <taxon>Nannocystaceae</taxon>
        <taxon>Nannocystis</taxon>
    </lineage>
</organism>
<feature type="domain" description="Protein kinase" evidence="6">
    <location>
        <begin position="90"/>
        <end position="344"/>
    </location>
</feature>
<sequence length="1269" mass="138344">MRLEDRIAIDTNGPTLKFFVGRRAKRSSRGAKGESPGHGVRRGPPPPPPPKQAKPGPPPPPPAKATEVAPQPVVVHWAQRRSPPQQLGRFRLEEALGVGGQGAVYRAVNTHTGESVALKYLLDVDPAADERLKAEFRRMADIAHENLLTLYELGNDGDITFFTMELLTGCDLYTATRRDGLGALPELLRQLARGVHALHRAGRIHRDLKPENVFVTDKGRVVVLDFGLVETIERHAPAGERKIEGTFAYMAPEQAAGQLAEPASDWYAVGVILFEVLTGRRPFTDEALPEKGYLDAPRVSEFDPGVAPELDDLVAGLLRRVPSERPGAAEILRWCAPSRSISFVGMPPAQAGLIERENQLRALYDIFDRVRRGGPACVDVVGDAGLGKTALIQRFTDQVGATGVVVLSGACSQRESVPFRAFDGLLEALARHLLTLPANERAAIGVNLGPKVDALVRLFPVFVALKWEVRQPAEADPDPRETRRQAFQGLKQLLHLMAERQTVVIALDNVQWGDVDSAHLFNHLLASPGVPPVLFIAAYRRSASPMLREIGLQRTLSTPAYAAITIELAPLSFEGSLLLARGRTEVARRIAREAGGNPALLRALAEEIERQDSAPALQLFAEGDLLRGLVRARLKRVSPEARELFARLVVARQTLPMSLLVHAGSWSGDLQALAAQLRREGLVQLGGEGDDQGLAPASEQFQQAGLQCFDDELIRRSHGDLAAALVLTNSGGPEQIARHLRAAGRDEDAAEHASSAAFVASRAFAFDRAAELYQLALECRPRQWILAKNCAEALVQAGRGAEAAPLFLVAAANASAGAESRLQRAAAEQFFNHGALARGSEILRPLLAEAGVKTPTSPQELRLRLTDETAGLVRRGFQFSERSQYELSRRELNCIDLTWIAGKGLVLNDPIQAGFFLVQCARMALDAGEPTRIARSLALCGLSQASRNHAIGAKMLEEALRVGGRVHDHYAIGLATVCRGILARSQGQWRAALADIDRGIQYLREHHVGGVWESGLGQASAMASLEALGELRVMSARAESQYQRSQATGDMLSGIMAALYSALTLLAAGRPKDARKRVLDTEKQWPREGFHVQHLHALKIGIYCDLYERRPRDAWQRIRTAWALLEQTDFLRIAARRAEALLLRAKAGLAVLRAATPDSAALIEVVEQDIAQLESEGLLHLQADAHLLRAGLAACLGDASAVERQLHLAHAGFTELHMGLHRDLVERLIHARSDRQDARTIARLDAYMHMQDITDIDAWARVMSPGVVD</sequence>
<dbReference type="InterPro" id="IPR027417">
    <property type="entry name" value="P-loop_NTPase"/>
</dbReference>
<dbReference type="SUPFAM" id="SSF56112">
    <property type="entry name" value="Protein kinase-like (PK-like)"/>
    <property type="match status" value="1"/>
</dbReference>
<keyword evidence="8" id="KW-1185">Reference proteome</keyword>
<dbReference type="PROSITE" id="PS50011">
    <property type="entry name" value="PROTEIN_KINASE_DOM"/>
    <property type="match status" value="1"/>
</dbReference>
<reference evidence="7 8" key="1">
    <citation type="submission" date="2022-11" db="EMBL/GenBank/DDBJ databases">
        <title>Minimal conservation of predation-associated metabolite biosynthetic gene clusters underscores biosynthetic potential of Myxococcota including descriptions for ten novel species: Archangium lansinium sp. nov., Myxococcus landrumus sp. nov., Nannocystis bai.</title>
        <authorList>
            <person name="Ahearne A."/>
            <person name="Stevens C."/>
            <person name="Dowd S."/>
        </authorList>
    </citation>
    <scope>NUCLEOTIDE SEQUENCE [LARGE SCALE GENOMIC DNA]</scope>
    <source>
        <strain evidence="7 8">NCELM</strain>
    </source>
</reference>
<dbReference type="SUPFAM" id="SSF48452">
    <property type="entry name" value="TPR-like"/>
    <property type="match status" value="1"/>
</dbReference>
<dbReference type="PANTHER" id="PTHR43289:SF34">
    <property type="entry name" value="SERINE_THREONINE-PROTEIN KINASE YBDM-RELATED"/>
    <property type="match status" value="1"/>
</dbReference>
<dbReference type="SMART" id="SM00220">
    <property type="entry name" value="S_TKc"/>
    <property type="match status" value="1"/>
</dbReference>
<gene>
    <name evidence="7" type="ORF">POL58_05610</name>
</gene>
<dbReference type="Gene3D" id="3.40.50.300">
    <property type="entry name" value="P-loop containing nucleotide triphosphate hydrolases"/>
    <property type="match status" value="1"/>
</dbReference>
<feature type="compositionally biased region" description="Basic residues" evidence="5">
    <location>
        <begin position="20"/>
        <end position="29"/>
    </location>
</feature>
<dbReference type="PANTHER" id="PTHR43289">
    <property type="entry name" value="MITOGEN-ACTIVATED PROTEIN KINASE KINASE KINASE 20-RELATED"/>
    <property type="match status" value="1"/>
</dbReference>
<evidence type="ECO:0000259" key="6">
    <source>
        <dbReference type="PROSITE" id="PS50011"/>
    </source>
</evidence>
<dbReference type="RefSeq" id="WP_271995145.1">
    <property type="nucleotide sequence ID" value="NZ_JAQNDN010000001.1"/>
</dbReference>
<dbReference type="InterPro" id="IPR000719">
    <property type="entry name" value="Prot_kinase_dom"/>
</dbReference>
<evidence type="ECO:0000313" key="7">
    <source>
        <dbReference type="EMBL" id="MDC0667202.1"/>
    </source>
</evidence>
<comment type="caution">
    <text evidence="7">The sequence shown here is derived from an EMBL/GenBank/DDBJ whole genome shotgun (WGS) entry which is preliminary data.</text>
</comment>
<evidence type="ECO:0000256" key="5">
    <source>
        <dbReference type="SAM" id="MobiDB-lite"/>
    </source>
</evidence>
<dbReference type="InterPro" id="IPR011990">
    <property type="entry name" value="TPR-like_helical_dom_sf"/>
</dbReference>
<evidence type="ECO:0000313" key="8">
    <source>
        <dbReference type="Proteomes" id="UP001217838"/>
    </source>
</evidence>
<keyword evidence="4" id="KW-0067">ATP-binding</keyword>
<evidence type="ECO:0000256" key="2">
    <source>
        <dbReference type="ARBA" id="ARBA00022741"/>
    </source>
</evidence>
<keyword evidence="3 7" id="KW-0418">Kinase</keyword>
<name>A0ABT5AZD6_9BACT</name>
<feature type="region of interest" description="Disordered" evidence="5">
    <location>
        <begin position="1"/>
        <end position="69"/>
    </location>
</feature>